<evidence type="ECO:0000259" key="5">
    <source>
        <dbReference type="SMART" id="SM00829"/>
    </source>
</evidence>
<evidence type="ECO:0000256" key="1">
    <source>
        <dbReference type="ARBA" id="ARBA00022857"/>
    </source>
</evidence>
<keyword evidence="7" id="KW-1185">Reference proteome</keyword>
<sequence>MASHTIPKTMKGILIEKTGGPEVLQYKTDLPVPTPKDGEILVKNEYIGINYIDTYFRTGLYPSPKPEILGREASGTVISLGPSVSDFSIGDRVVWMGTAAYAEYSAAPAAKTVKIPPAIGSADACASILQALTALTLTTESHPVQAGDWVLVLAASGGVGGWLCQILRAIGAHTIAVVGSEGKVAVAKENGAEVVVVEGEGVVEKMVKEKTGGQGVKAVFDGVGKTTWERSLAVCARKGTVASFGNASGAVEPFAISKLSAKNIKIVRPSLFNYIHTREEWEHYTSRLWKLMEHDKMTVRIHELYSLKDVATAHNDLEGRKSMGKLLMTP</sequence>
<dbReference type="GO" id="GO:0003960">
    <property type="term" value="F:quinone reductase (NADPH) activity"/>
    <property type="evidence" value="ECO:0007669"/>
    <property type="project" value="InterPro"/>
</dbReference>
<dbReference type="PANTHER" id="PTHR48106:SF13">
    <property type="entry name" value="QUINONE OXIDOREDUCTASE-RELATED"/>
    <property type="match status" value="1"/>
</dbReference>
<dbReference type="Pfam" id="PF00107">
    <property type="entry name" value="ADH_zinc_N"/>
    <property type="match status" value="1"/>
</dbReference>
<organism evidence="6 7">
    <name type="scientific">Cladonia borealis</name>
    <dbReference type="NCBI Taxonomy" id="184061"/>
    <lineage>
        <taxon>Eukaryota</taxon>
        <taxon>Fungi</taxon>
        <taxon>Dikarya</taxon>
        <taxon>Ascomycota</taxon>
        <taxon>Pezizomycotina</taxon>
        <taxon>Lecanoromycetes</taxon>
        <taxon>OSLEUM clade</taxon>
        <taxon>Lecanoromycetidae</taxon>
        <taxon>Lecanorales</taxon>
        <taxon>Lecanorineae</taxon>
        <taxon>Cladoniaceae</taxon>
        <taxon>Cladonia</taxon>
    </lineage>
</organism>
<dbReference type="InterPro" id="IPR047618">
    <property type="entry name" value="QOR-like"/>
</dbReference>
<dbReference type="SUPFAM" id="SSF51735">
    <property type="entry name" value="NAD(P)-binding Rossmann-fold domains"/>
    <property type="match status" value="1"/>
</dbReference>
<feature type="domain" description="Enoyl reductase (ER)" evidence="5">
    <location>
        <begin position="19"/>
        <end position="328"/>
    </location>
</feature>
<dbReference type="GO" id="GO:0070402">
    <property type="term" value="F:NADPH binding"/>
    <property type="evidence" value="ECO:0007669"/>
    <property type="project" value="TreeGrafter"/>
</dbReference>
<dbReference type="InterPro" id="IPR002364">
    <property type="entry name" value="Quin_OxRdtase/zeta-crystal_CS"/>
</dbReference>
<dbReference type="PROSITE" id="PS01162">
    <property type="entry name" value="QOR_ZETA_CRYSTAL"/>
    <property type="match status" value="1"/>
</dbReference>
<dbReference type="GO" id="GO:0035925">
    <property type="term" value="F:mRNA 3'-UTR AU-rich region binding"/>
    <property type="evidence" value="ECO:0007669"/>
    <property type="project" value="TreeGrafter"/>
</dbReference>
<dbReference type="SUPFAM" id="SSF50129">
    <property type="entry name" value="GroES-like"/>
    <property type="match status" value="1"/>
</dbReference>
<dbReference type="Gene3D" id="3.40.50.720">
    <property type="entry name" value="NAD(P)-binding Rossmann-like Domain"/>
    <property type="match status" value="1"/>
</dbReference>
<dbReference type="SMART" id="SM00829">
    <property type="entry name" value="PKS_ER"/>
    <property type="match status" value="1"/>
</dbReference>
<proteinExistence type="predicted"/>
<dbReference type="FunFam" id="3.40.50.720:FF:000053">
    <property type="entry name" value="Quinone oxidoreductase 1"/>
    <property type="match status" value="1"/>
</dbReference>
<dbReference type="GO" id="GO:0005829">
    <property type="term" value="C:cytosol"/>
    <property type="evidence" value="ECO:0007669"/>
    <property type="project" value="TreeGrafter"/>
</dbReference>
<evidence type="ECO:0000256" key="3">
    <source>
        <dbReference type="ARBA" id="ARBA00043088"/>
    </source>
</evidence>
<dbReference type="InterPro" id="IPR013149">
    <property type="entry name" value="ADH-like_C"/>
</dbReference>
<evidence type="ECO:0000256" key="4">
    <source>
        <dbReference type="ARBA" id="ARBA00070796"/>
    </source>
</evidence>
<name>A0AA39R1E0_9LECA</name>
<dbReference type="Pfam" id="PF08240">
    <property type="entry name" value="ADH_N"/>
    <property type="match status" value="1"/>
</dbReference>
<dbReference type="InterPro" id="IPR013154">
    <property type="entry name" value="ADH-like_N"/>
</dbReference>
<comment type="caution">
    <text evidence="6">The sequence shown here is derived from an EMBL/GenBank/DDBJ whole genome shotgun (WGS) entry which is preliminary data.</text>
</comment>
<evidence type="ECO:0000313" key="6">
    <source>
        <dbReference type="EMBL" id="KAK0512281.1"/>
    </source>
</evidence>
<keyword evidence="1" id="KW-0521">NADP</keyword>
<dbReference type="AlphaFoldDB" id="A0AA39R1E0"/>
<dbReference type="Gene3D" id="3.90.180.10">
    <property type="entry name" value="Medium-chain alcohol dehydrogenases, catalytic domain"/>
    <property type="match status" value="1"/>
</dbReference>
<keyword evidence="2" id="KW-0560">Oxidoreductase</keyword>
<dbReference type="EMBL" id="JAFEKC020000011">
    <property type="protein sequence ID" value="KAK0512281.1"/>
    <property type="molecule type" value="Genomic_DNA"/>
</dbReference>
<gene>
    <name evidence="6" type="ORF">JMJ35_005409</name>
</gene>
<dbReference type="PANTHER" id="PTHR48106">
    <property type="entry name" value="QUINONE OXIDOREDUCTASE PIG3-RELATED"/>
    <property type="match status" value="1"/>
</dbReference>
<reference evidence="6" key="1">
    <citation type="submission" date="2023-03" db="EMBL/GenBank/DDBJ databases">
        <title>Complete genome of Cladonia borealis.</title>
        <authorList>
            <person name="Park H."/>
        </authorList>
    </citation>
    <scope>NUCLEOTIDE SEQUENCE</scope>
    <source>
        <strain evidence="6">ANT050790</strain>
    </source>
</reference>
<evidence type="ECO:0000313" key="7">
    <source>
        <dbReference type="Proteomes" id="UP001166286"/>
    </source>
</evidence>
<dbReference type="InterPro" id="IPR020843">
    <property type="entry name" value="ER"/>
</dbReference>
<dbReference type="InterPro" id="IPR011032">
    <property type="entry name" value="GroES-like_sf"/>
</dbReference>
<dbReference type="CDD" id="cd05286">
    <property type="entry name" value="QOR2"/>
    <property type="match status" value="1"/>
</dbReference>
<protein>
    <recommendedName>
        <fullName evidence="4">Probable quinone oxidoreductase</fullName>
    </recommendedName>
    <alternativeName>
        <fullName evidence="3">NADPH:quinone reductase</fullName>
    </alternativeName>
</protein>
<accession>A0AA39R1E0</accession>
<dbReference type="InterPro" id="IPR036291">
    <property type="entry name" value="NAD(P)-bd_dom_sf"/>
</dbReference>
<dbReference type="GO" id="GO:0008270">
    <property type="term" value="F:zinc ion binding"/>
    <property type="evidence" value="ECO:0007669"/>
    <property type="project" value="InterPro"/>
</dbReference>
<evidence type="ECO:0000256" key="2">
    <source>
        <dbReference type="ARBA" id="ARBA00023002"/>
    </source>
</evidence>
<dbReference type="Proteomes" id="UP001166286">
    <property type="component" value="Unassembled WGS sequence"/>
</dbReference>